<keyword evidence="3" id="KW-1185">Reference proteome</keyword>
<dbReference type="EMBL" id="PUHQ01000019">
    <property type="protein sequence ID" value="KAG0663500.1"/>
    <property type="molecule type" value="Genomic_DNA"/>
</dbReference>
<evidence type="ECO:0000256" key="1">
    <source>
        <dbReference type="SAM" id="MobiDB-lite"/>
    </source>
</evidence>
<evidence type="ECO:0000313" key="2">
    <source>
        <dbReference type="EMBL" id="KAG0663500.1"/>
    </source>
</evidence>
<feature type="region of interest" description="Disordered" evidence="1">
    <location>
        <begin position="57"/>
        <end position="80"/>
    </location>
</feature>
<protein>
    <submittedName>
        <fullName evidence="2">Uncharacterized protein</fullName>
    </submittedName>
</protein>
<gene>
    <name evidence="2" type="ORF">C6P46_002396</name>
</gene>
<reference evidence="2 3" key="1">
    <citation type="submission" date="2020-11" db="EMBL/GenBank/DDBJ databases">
        <title>Kefir isolates.</title>
        <authorList>
            <person name="Marcisauskas S."/>
            <person name="Kim Y."/>
            <person name="Blasche S."/>
        </authorList>
    </citation>
    <scope>NUCLEOTIDE SEQUENCE [LARGE SCALE GENOMIC DNA]</scope>
    <source>
        <strain evidence="2 3">KR</strain>
    </source>
</reference>
<organism evidence="2 3">
    <name type="scientific">Rhodotorula mucilaginosa</name>
    <name type="common">Yeast</name>
    <name type="synonym">Rhodotorula rubra</name>
    <dbReference type="NCBI Taxonomy" id="5537"/>
    <lineage>
        <taxon>Eukaryota</taxon>
        <taxon>Fungi</taxon>
        <taxon>Dikarya</taxon>
        <taxon>Basidiomycota</taxon>
        <taxon>Pucciniomycotina</taxon>
        <taxon>Microbotryomycetes</taxon>
        <taxon>Sporidiobolales</taxon>
        <taxon>Sporidiobolaceae</taxon>
        <taxon>Rhodotorula</taxon>
    </lineage>
</organism>
<proteinExistence type="predicted"/>
<dbReference type="AlphaFoldDB" id="A0A9P6W4G6"/>
<comment type="caution">
    <text evidence="2">The sequence shown here is derived from an EMBL/GenBank/DDBJ whole genome shotgun (WGS) entry which is preliminary data.</text>
</comment>
<dbReference type="Proteomes" id="UP000777482">
    <property type="component" value="Unassembled WGS sequence"/>
</dbReference>
<evidence type="ECO:0000313" key="3">
    <source>
        <dbReference type="Proteomes" id="UP000777482"/>
    </source>
</evidence>
<sequence length="149" mass="16182">MPSLSNWTVEEGIRRGEVYSRFGLLSLVPHLLAVSLHLENLLSQLQTPEVTFVLKSGRGSSQATDPAHQEVSGRRPAFPPLLSPNSPSRAFGPPNALRQLLNTLLATSRVVVALYTCCRSLRPALAAALAPGQLTTEESPPRSRLRRGH</sequence>
<accession>A0A9P6W4G6</accession>
<name>A0A9P6W4G6_RHOMI</name>